<evidence type="ECO:0000313" key="2">
    <source>
        <dbReference type="EMBL" id="GGD40250.1"/>
    </source>
</evidence>
<dbReference type="SUPFAM" id="SSF51735">
    <property type="entry name" value="NAD(P)-binding Rossmann-fold domains"/>
    <property type="match status" value="1"/>
</dbReference>
<dbReference type="Pfam" id="PF13460">
    <property type="entry name" value="NAD_binding_10"/>
    <property type="match status" value="1"/>
</dbReference>
<evidence type="ECO:0000259" key="1">
    <source>
        <dbReference type="Pfam" id="PF13460"/>
    </source>
</evidence>
<dbReference type="PANTHER" id="PTHR43355:SF2">
    <property type="entry name" value="FLAVIN REDUCTASE (NADPH)"/>
    <property type="match status" value="1"/>
</dbReference>
<feature type="domain" description="NAD(P)-binding" evidence="1">
    <location>
        <begin position="3"/>
        <end position="191"/>
    </location>
</feature>
<dbReference type="Proteomes" id="UP000633205">
    <property type="component" value="Unassembled WGS sequence"/>
</dbReference>
<gene>
    <name evidence="2" type="ORF">GCM10010915_21290</name>
</gene>
<dbReference type="InterPro" id="IPR036291">
    <property type="entry name" value="NAD(P)-bd_dom_sf"/>
</dbReference>
<dbReference type="Gene3D" id="3.40.50.720">
    <property type="entry name" value="NAD(P)-binding Rossmann-like Domain"/>
    <property type="match status" value="1"/>
</dbReference>
<evidence type="ECO:0000313" key="3">
    <source>
        <dbReference type="Proteomes" id="UP000633205"/>
    </source>
</evidence>
<reference evidence="2" key="2">
    <citation type="submission" date="2020-09" db="EMBL/GenBank/DDBJ databases">
        <authorList>
            <person name="Sun Q."/>
            <person name="Zhou Y."/>
        </authorList>
    </citation>
    <scope>NUCLEOTIDE SEQUENCE</scope>
    <source>
        <strain evidence="2">CGMCC 1.15152</strain>
    </source>
</reference>
<reference evidence="2" key="1">
    <citation type="journal article" date="2014" name="Int. J. Syst. Evol. Microbiol.">
        <title>Complete genome sequence of Corynebacterium casei LMG S-19264T (=DSM 44701T), isolated from a smear-ripened cheese.</title>
        <authorList>
            <consortium name="US DOE Joint Genome Institute (JGI-PGF)"/>
            <person name="Walter F."/>
            <person name="Albersmeier A."/>
            <person name="Kalinowski J."/>
            <person name="Ruckert C."/>
        </authorList>
    </citation>
    <scope>NUCLEOTIDE SEQUENCE</scope>
    <source>
        <strain evidence="2">CGMCC 1.15152</strain>
    </source>
</reference>
<dbReference type="InterPro" id="IPR016040">
    <property type="entry name" value="NAD(P)-bd_dom"/>
</dbReference>
<comment type="caution">
    <text evidence="2">The sequence shown here is derived from an EMBL/GenBank/DDBJ whole genome shotgun (WGS) entry which is preliminary data.</text>
</comment>
<dbReference type="EMBL" id="BMHO01000001">
    <property type="protein sequence ID" value="GGD40250.1"/>
    <property type="molecule type" value="Genomic_DNA"/>
</dbReference>
<proteinExistence type="predicted"/>
<organism evidence="2 3">
    <name type="scientific">Microbacterium faecale</name>
    <dbReference type="NCBI Taxonomy" id="1804630"/>
    <lineage>
        <taxon>Bacteria</taxon>
        <taxon>Bacillati</taxon>
        <taxon>Actinomycetota</taxon>
        <taxon>Actinomycetes</taxon>
        <taxon>Micrococcales</taxon>
        <taxon>Microbacteriaceae</taxon>
        <taxon>Microbacterium</taxon>
    </lineage>
</organism>
<dbReference type="AlphaFoldDB" id="A0A916YCN2"/>
<accession>A0A916YCN2</accession>
<name>A0A916YCN2_9MICO</name>
<sequence length="203" mass="21302">MAGTAVVDEAHSRGHDIVAVARTAPPISGRARVESVAADVANSSAIATVVAGADAVVLTIRLAPGDEHRLARLTRTVLDSAAQHGTPLLVIGGAAPLRSPRDPGRRVIDEEDFVPAEWQALAQASLDQFDVCGAHTAADWTYLSPPAVLEPGERTGGYRRGTDTLLMGVGGRSRVTAPDLAIAVVDELENPRGDRHFTIAEHE</sequence>
<dbReference type="InterPro" id="IPR051606">
    <property type="entry name" value="Polyketide_Oxido-like"/>
</dbReference>
<dbReference type="PANTHER" id="PTHR43355">
    <property type="entry name" value="FLAVIN REDUCTASE (NADPH)"/>
    <property type="match status" value="1"/>
</dbReference>
<keyword evidence="3" id="KW-1185">Reference proteome</keyword>
<protein>
    <recommendedName>
        <fullName evidence="1">NAD(P)-binding domain-containing protein</fullName>
    </recommendedName>
</protein>
<dbReference type="GO" id="GO:0016646">
    <property type="term" value="F:oxidoreductase activity, acting on the CH-NH group of donors, NAD or NADP as acceptor"/>
    <property type="evidence" value="ECO:0007669"/>
    <property type="project" value="TreeGrafter"/>
</dbReference>